<organism evidence="2 3">
    <name type="scientific">Parnassius mnemosyne</name>
    <name type="common">clouded apollo</name>
    <dbReference type="NCBI Taxonomy" id="213953"/>
    <lineage>
        <taxon>Eukaryota</taxon>
        <taxon>Metazoa</taxon>
        <taxon>Ecdysozoa</taxon>
        <taxon>Arthropoda</taxon>
        <taxon>Hexapoda</taxon>
        <taxon>Insecta</taxon>
        <taxon>Pterygota</taxon>
        <taxon>Neoptera</taxon>
        <taxon>Endopterygota</taxon>
        <taxon>Lepidoptera</taxon>
        <taxon>Glossata</taxon>
        <taxon>Ditrysia</taxon>
        <taxon>Papilionoidea</taxon>
        <taxon>Papilionidae</taxon>
        <taxon>Parnassiinae</taxon>
        <taxon>Parnassini</taxon>
        <taxon>Parnassius</taxon>
        <taxon>Driopa</taxon>
    </lineage>
</organism>
<evidence type="ECO:0000313" key="3">
    <source>
        <dbReference type="Proteomes" id="UP001314205"/>
    </source>
</evidence>
<keyword evidence="1" id="KW-0175">Coiled coil</keyword>
<sequence length="486" mass="55930">MNYINEGKIILLSRNEGKLKSYDSCFDIRAWSHDIRDRDHYLREWMKCNMPTCIFSVSTLNNLLKSMACRHFSRLTPRCHPDCKSRKLLESICTSCQAMKECLKNNENFEKYLEEEELETGHWPCDKCLSVLKSIKMFWKVILDKILRVNIPKTEVISEDHSNVREVIHGVAKDWQKEILEQTTFVKNFISPITNNNVLLKQVKSAKTDANMSSSQNQIQNCINTPANLSFESKSSESKCNCRLLNKNSGCTLTSAVKLSDTGCDPLNISYNEKLKSYKYYFKKLQEQLQTQVMEVKELKKENDALKYKLQEMRKKPSLKTLYAPTALSPICDVNQVLEPFEPCSEENLNADSTKETNSEVIITLKNCKNENFKHVCMLQVVHKTNMPTDEFTAEEQGCFKEKQDPIVLLNKVQKTFGNIVQKELINANKKQNSAKTQDVDATLIRNTNCCKLAPSHTTTSSCWSNHSETDHVIKRDVRSKNTKKC</sequence>
<gene>
    <name evidence="2" type="ORF">PARMNEM_LOCUS21819</name>
</gene>
<evidence type="ECO:0000256" key="1">
    <source>
        <dbReference type="SAM" id="Coils"/>
    </source>
</evidence>
<evidence type="ECO:0000313" key="2">
    <source>
        <dbReference type="EMBL" id="CAK1603444.1"/>
    </source>
</evidence>
<dbReference type="EMBL" id="CAVLGL010000148">
    <property type="protein sequence ID" value="CAK1603444.1"/>
    <property type="molecule type" value="Genomic_DNA"/>
</dbReference>
<proteinExistence type="predicted"/>
<comment type="caution">
    <text evidence="2">The sequence shown here is derived from an EMBL/GenBank/DDBJ whole genome shotgun (WGS) entry which is preliminary data.</text>
</comment>
<keyword evidence="3" id="KW-1185">Reference proteome</keyword>
<name>A0AAV1MAT2_9NEOP</name>
<protein>
    <submittedName>
        <fullName evidence="2">Uncharacterized protein</fullName>
    </submittedName>
</protein>
<dbReference type="Proteomes" id="UP001314205">
    <property type="component" value="Unassembled WGS sequence"/>
</dbReference>
<reference evidence="2 3" key="1">
    <citation type="submission" date="2023-11" db="EMBL/GenBank/DDBJ databases">
        <authorList>
            <person name="Hedman E."/>
            <person name="Englund M."/>
            <person name="Stromberg M."/>
            <person name="Nyberg Akerstrom W."/>
            <person name="Nylinder S."/>
            <person name="Jareborg N."/>
            <person name="Kallberg Y."/>
            <person name="Kronander E."/>
        </authorList>
    </citation>
    <scope>NUCLEOTIDE SEQUENCE [LARGE SCALE GENOMIC DNA]</scope>
</reference>
<feature type="coiled-coil region" evidence="1">
    <location>
        <begin position="282"/>
        <end position="316"/>
    </location>
</feature>
<accession>A0AAV1MAT2</accession>
<dbReference type="AlphaFoldDB" id="A0AAV1MAT2"/>